<accession>A0A267H261</accession>
<comment type="similarity">
    <text evidence="2">Belongs to the SLC29A/ENT transporter (TC 2.A.57) family.</text>
</comment>
<feature type="transmembrane region" description="Helical" evidence="7">
    <location>
        <begin position="122"/>
        <end position="142"/>
    </location>
</feature>
<evidence type="ECO:0008006" key="11">
    <source>
        <dbReference type="Google" id="ProtNLM"/>
    </source>
</evidence>
<dbReference type="AlphaFoldDB" id="A0A267H261"/>
<feature type="transmembrane region" description="Helical" evidence="7">
    <location>
        <begin position="436"/>
        <end position="460"/>
    </location>
</feature>
<feature type="transmembrane region" description="Helical" evidence="7">
    <location>
        <begin position="472"/>
        <end position="496"/>
    </location>
</feature>
<evidence type="ECO:0000256" key="3">
    <source>
        <dbReference type="ARBA" id="ARBA00022448"/>
    </source>
</evidence>
<keyword evidence="4 7" id="KW-0812">Transmembrane</keyword>
<proteinExistence type="inferred from homology"/>
<comment type="subcellular location">
    <subcellularLocation>
        <location evidence="1">Membrane</location>
        <topology evidence="1">Multi-pass membrane protein</topology>
    </subcellularLocation>
</comment>
<dbReference type="OrthoDB" id="1856718at2759"/>
<feature type="transmembrane region" description="Helical" evidence="7">
    <location>
        <begin position="187"/>
        <end position="206"/>
    </location>
</feature>
<feature type="transmembrane region" description="Helical" evidence="7">
    <location>
        <begin position="154"/>
        <end position="180"/>
    </location>
</feature>
<dbReference type="EMBL" id="NIVC01000056">
    <property type="protein sequence ID" value="PAA92356.1"/>
    <property type="molecule type" value="Genomic_DNA"/>
</dbReference>
<name>A0A267H261_9PLAT</name>
<evidence type="ECO:0000256" key="5">
    <source>
        <dbReference type="ARBA" id="ARBA00022989"/>
    </source>
</evidence>
<protein>
    <recommendedName>
        <fullName evidence="11">Equilibrative nucleoside transporter 1</fullName>
    </recommendedName>
</protein>
<dbReference type="GO" id="GO:0005886">
    <property type="term" value="C:plasma membrane"/>
    <property type="evidence" value="ECO:0007669"/>
    <property type="project" value="TreeGrafter"/>
</dbReference>
<evidence type="ECO:0000313" key="8">
    <source>
        <dbReference type="EMBL" id="PAA60058.1"/>
    </source>
</evidence>
<dbReference type="InterPro" id="IPR002259">
    <property type="entry name" value="Eqnu_transpt"/>
</dbReference>
<dbReference type="PRINTS" id="PR01130">
    <property type="entry name" value="DERENTRNSPRT"/>
</dbReference>
<evidence type="ECO:0000256" key="4">
    <source>
        <dbReference type="ARBA" id="ARBA00022692"/>
    </source>
</evidence>
<keyword evidence="3" id="KW-0813">Transport</keyword>
<dbReference type="Proteomes" id="UP000215902">
    <property type="component" value="Unassembled WGS sequence"/>
</dbReference>
<keyword evidence="10" id="KW-1185">Reference proteome</keyword>
<feature type="transmembrane region" description="Helical" evidence="7">
    <location>
        <begin position="372"/>
        <end position="391"/>
    </location>
</feature>
<sequence>MTAGKTAIDISLEALTEVDERQKLPPPPRDTLRLVYIAFLLHGVGILLPWNLFINAKEYFENYKLNTNISREADYRHNFMNYIGLGSQLPNMLMLACNVFFQPLTTSEGQEKTASKNAARRIMLVILIEVCICATTVIMALVDTSECPRLFFDVTLISVIVLNCCTGVYQSSAFGMAGVLPMTYSSAIVLGNNICGTVVAIVNIVSRLASSQNLQMTAVGYFSFSVVLLLICFSSLLILPKLPFYRHYQQPPSQPHSSERTCDTTQGGAKNRLLNEQTSFESDDSTETVKGCCDENLETVRACCALCCIRKGPVAACSRYWQRYLAAFKECWVHCLSVWSTFFCTLACFPAVQSAIRPVQLLSIEAWFTDIFVFLGFNLFAMLGSLASNFVQFPKPRWLALVVWIRTLIFIPFFIMCNCFPDNRAPAFPVVIANDYVFAAGMVLFAFTGGYFSALCMMYAPRDVKNPKHAALAGMVSSFFLVSGIFCGVAFGGVLFNVVQAH</sequence>
<dbReference type="PANTHER" id="PTHR10332">
    <property type="entry name" value="EQUILIBRATIVE NUCLEOSIDE TRANSPORTER"/>
    <property type="match status" value="1"/>
</dbReference>
<evidence type="ECO:0000313" key="10">
    <source>
        <dbReference type="Proteomes" id="UP000215902"/>
    </source>
</evidence>
<evidence type="ECO:0000256" key="7">
    <source>
        <dbReference type="SAM" id="Phobius"/>
    </source>
</evidence>
<evidence type="ECO:0000313" key="9">
    <source>
        <dbReference type="EMBL" id="PAA92356.1"/>
    </source>
</evidence>
<feature type="transmembrane region" description="Helical" evidence="7">
    <location>
        <begin position="398"/>
        <end position="416"/>
    </location>
</feature>
<organism evidence="9 10">
    <name type="scientific">Macrostomum lignano</name>
    <dbReference type="NCBI Taxonomy" id="282301"/>
    <lineage>
        <taxon>Eukaryota</taxon>
        <taxon>Metazoa</taxon>
        <taxon>Spiralia</taxon>
        <taxon>Lophotrochozoa</taxon>
        <taxon>Platyhelminthes</taxon>
        <taxon>Rhabditophora</taxon>
        <taxon>Macrostomorpha</taxon>
        <taxon>Macrostomida</taxon>
        <taxon>Macrostomidae</taxon>
        <taxon>Macrostomum</taxon>
    </lineage>
</organism>
<feature type="transmembrane region" description="Helical" evidence="7">
    <location>
        <begin position="34"/>
        <end position="54"/>
    </location>
</feature>
<dbReference type="EMBL" id="NIVC01002198">
    <property type="protein sequence ID" value="PAA60058.1"/>
    <property type="molecule type" value="Genomic_DNA"/>
</dbReference>
<dbReference type="Pfam" id="PF01733">
    <property type="entry name" value="Nucleoside_tran"/>
    <property type="match status" value="1"/>
</dbReference>
<evidence type="ECO:0000256" key="2">
    <source>
        <dbReference type="ARBA" id="ARBA00007965"/>
    </source>
</evidence>
<comment type="caution">
    <text evidence="9">The sequence shown here is derived from an EMBL/GenBank/DDBJ whole genome shotgun (WGS) entry which is preliminary data.</text>
</comment>
<reference evidence="9 10" key="1">
    <citation type="submission" date="2017-06" db="EMBL/GenBank/DDBJ databases">
        <title>A platform for efficient transgenesis in Macrostomum lignano, a flatworm model organism for stem cell research.</title>
        <authorList>
            <person name="Berezikov E."/>
        </authorList>
    </citation>
    <scope>NUCLEOTIDE SEQUENCE [LARGE SCALE GENOMIC DNA]</scope>
    <source>
        <strain evidence="9">DV1</strain>
        <tissue evidence="9">Whole organism</tissue>
    </source>
</reference>
<gene>
    <name evidence="8" type="ORF">BOX15_Mlig032880g1</name>
    <name evidence="9" type="ORF">BOX15_Mlig032880g2</name>
</gene>
<keyword evidence="5 7" id="KW-1133">Transmembrane helix</keyword>
<dbReference type="PIRSF" id="PIRSF016379">
    <property type="entry name" value="ENT"/>
    <property type="match status" value="1"/>
</dbReference>
<evidence type="ECO:0000256" key="6">
    <source>
        <dbReference type="ARBA" id="ARBA00023136"/>
    </source>
</evidence>
<feature type="transmembrane region" description="Helical" evidence="7">
    <location>
        <begin position="331"/>
        <end position="352"/>
    </location>
</feature>
<dbReference type="GO" id="GO:0005337">
    <property type="term" value="F:nucleoside transmembrane transporter activity"/>
    <property type="evidence" value="ECO:0007669"/>
    <property type="project" value="InterPro"/>
</dbReference>
<dbReference type="SUPFAM" id="SSF103473">
    <property type="entry name" value="MFS general substrate transporter"/>
    <property type="match status" value="1"/>
</dbReference>
<dbReference type="InterPro" id="IPR036259">
    <property type="entry name" value="MFS_trans_sf"/>
</dbReference>
<evidence type="ECO:0000256" key="1">
    <source>
        <dbReference type="ARBA" id="ARBA00004141"/>
    </source>
</evidence>
<feature type="transmembrane region" description="Helical" evidence="7">
    <location>
        <begin position="218"/>
        <end position="239"/>
    </location>
</feature>
<keyword evidence="6 7" id="KW-0472">Membrane</keyword>
<dbReference type="PANTHER" id="PTHR10332:SF80">
    <property type="entry name" value="EQUILIBRATIVE NUCLEOSIDE TRANSPORTER 2, ISOFORM A"/>
    <property type="match status" value="1"/>
</dbReference>